<name>A0A2S7SW58_9BACT</name>
<reference evidence="4 5" key="1">
    <citation type="submission" date="2018-01" db="EMBL/GenBank/DDBJ databases">
        <title>A novel member of the phylum Bacteroidetes isolated from glacier ice.</title>
        <authorList>
            <person name="Liu Q."/>
            <person name="Xin Y.-H."/>
        </authorList>
    </citation>
    <scope>NUCLEOTIDE SEQUENCE [LARGE SCALE GENOMIC DNA]</scope>
    <source>
        <strain evidence="4 5">RB1R16</strain>
    </source>
</reference>
<dbReference type="CDD" id="cd18873">
    <property type="entry name" value="NUDIX_NadM_like"/>
    <property type="match status" value="1"/>
</dbReference>
<dbReference type="GO" id="GO:0016787">
    <property type="term" value="F:hydrolase activity"/>
    <property type="evidence" value="ECO:0007669"/>
    <property type="project" value="UniProtKB-KW"/>
</dbReference>
<comment type="similarity">
    <text evidence="2">Belongs to the Nudix hydrolase family.</text>
</comment>
<dbReference type="PANTHER" id="PTHR43736:SF4">
    <property type="entry name" value="SLR1690 PROTEIN"/>
    <property type="match status" value="1"/>
</dbReference>
<evidence type="ECO:0000256" key="2">
    <source>
        <dbReference type="RuleBase" id="RU003476"/>
    </source>
</evidence>
<dbReference type="SUPFAM" id="SSF55811">
    <property type="entry name" value="Nudix"/>
    <property type="match status" value="1"/>
</dbReference>
<dbReference type="PROSITE" id="PS51462">
    <property type="entry name" value="NUDIX"/>
    <property type="match status" value="1"/>
</dbReference>
<dbReference type="PRINTS" id="PR00502">
    <property type="entry name" value="NUDIXFAMILY"/>
</dbReference>
<proteinExistence type="inferred from homology"/>
<dbReference type="AlphaFoldDB" id="A0A2S7SW58"/>
<evidence type="ECO:0000313" key="5">
    <source>
        <dbReference type="Proteomes" id="UP000239872"/>
    </source>
</evidence>
<evidence type="ECO:0000259" key="3">
    <source>
        <dbReference type="PROSITE" id="PS51462"/>
    </source>
</evidence>
<dbReference type="PROSITE" id="PS00893">
    <property type="entry name" value="NUDIX_BOX"/>
    <property type="match status" value="1"/>
</dbReference>
<protein>
    <submittedName>
        <fullName evidence="4">NUDIX hydrolase</fullName>
    </submittedName>
</protein>
<dbReference type="OrthoDB" id="9786141at2"/>
<accession>A0A2S7SW58</accession>
<dbReference type="Gene3D" id="3.90.79.10">
    <property type="entry name" value="Nucleoside Triphosphate Pyrophosphohydrolase"/>
    <property type="match status" value="1"/>
</dbReference>
<dbReference type="InterPro" id="IPR020476">
    <property type="entry name" value="Nudix_hydrolase"/>
</dbReference>
<keyword evidence="1 2" id="KW-0378">Hydrolase</keyword>
<dbReference type="InterPro" id="IPR000086">
    <property type="entry name" value="NUDIX_hydrolase_dom"/>
</dbReference>
<dbReference type="InterPro" id="IPR020084">
    <property type="entry name" value="NUDIX_hydrolase_CS"/>
</dbReference>
<organism evidence="4 5">
    <name type="scientific">Flavipsychrobacter stenotrophus</name>
    <dbReference type="NCBI Taxonomy" id="2077091"/>
    <lineage>
        <taxon>Bacteria</taxon>
        <taxon>Pseudomonadati</taxon>
        <taxon>Bacteroidota</taxon>
        <taxon>Chitinophagia</taxon>
        <taxon>Chitinophagales</taxon>
        <taxon>Chitinophagaceae</taxon>
        <taxon>Flavipsychrobacter</taxon>
    </lineage>
</organism>
<dbReference type="InterPro" id="IPR015797">
    <property type="entry name" value="NUDIX_hydrolase-like_dom_sf"/>
</dbReference>
<keyword evidence="5" id="KW-1185">Reference proteome</keyword>
<evidence type="ECO:0000313" key="4">
    <source>
        <dbReference type="EMBL" id="PQJ10948.1"/>
    </source>
</evidence>
<dbReference type="EMBL" id="PPSL01000003">
    <property type="protein sequence ID" value="PQJ10948.1"/>
    <property type="molecule type" value="Genomic_DNA"/>
</dbReference>
<dbReference type="Pfam" id="PF00293">
    <property type="entry name" value="NUDIX"/>
    <property type="match status" value="1"/>
</dbReference>
<dbReference type="Proteomes" id="UP000239872">
    <property type="component" value="Unassembled WGS sequence"/>
</dbReference>
<dbReference type="RefSeq" id="WP_105039675.1">
    <property type="nucleotide sequence ID" value="NZ_PPSL01000003.1"/>
</dbReference>
<gene>
    <name evidence="4" type="ORF">CJD36_013335</name>
</gene>
<dbReference type="PANTHER" id="PTHR43736">
    <property type="entry name" value="ADP-RIBOSE PYROPHOSPHATASE"/>
    <property type="match status" value="1"/>
</dbReference>
<feature type="domain" description="Nudix hydrolase" evidence="3">
    <location>
        <begin position="9"/>
        <end position="141"/>
    </location>
</feature>
<evidence type="ECO:0000256" key="1">
    <source>
        <dbReference type="ARBA" id="ARBA00022801"/>
    </source>
</evidence>
<sequence>MPYTYEYPRFAVTVDTVLLARENDQQHVLLIQRGNPPFENMWALPGGYVDLDETTADAAVRELAEETGVEGIALQRLDVFDKVDRHPTERNISVAYYALLNEKVDAKAHDDAKDVRWFNINELPDLAFDHHDIIQSAIGRL</sequence>
<comment type="caution">
    <text evidence="4">The sequence shown here is derived from an EMBL/GenBank/DDBJ whole genome shotgun (WGS) entry which is preliminary data.</text>
</comment>